<dbReference type="Gene3D" id="3.40.50.300">
    <property type="entry name" value="P-loop containing nucleotide triphosphate hydrolases"/>
    <property type="match status" value="1"/>
</dbReference>
<evidence type="ECO:0000313" key="2">
    <source>
        <dbReference type="EMBL" id="SVA57757.1"/>
    </source>
</evidence>
<dbReference type="PANTHER" id="PTHR43875:SF1">
    <property type="entry name" value="OSMOPROTECTIVE COMPOUNDS UPTAKE ATP-BINDING PROTEIN GGTA"/>
    <property type="match status" value="1"/>
</dbReference>
<gene>
    <name evidence="2" type="ORF">METZ01_LOCUS110611</name>
</gene>
<reference evidence="2" key="1">
    <citation type="submission" date="2018-05" db="EMBL/GenBank/DDBJ databases">
        <authorList>
            <person name="Lanie J.A."/>
            <person name="Ng W.-L."/>
            <person name="Kazmierczak K.M."/>
            <person name="Andrzejewski T.M."/>
            <person name="Davidsen T.M."/>
            <person name="Wayne K.J."/>
            <person name="Tettelin H."/>
            <person name="Glass J.I."/>
            <person name="Rusch D."/>
            <person name="Podicherti R."/>
            <person name="Tsui H.-C.T."/>
            <person name="Winkler M.E."/>
        </authorList>
    </citation>
    <scope>NUCLEOTIDE SEQUENCE</scope>
</reference>
<feature type="domain" description="ABC transporter" evidence="1">
    <location>
        <begin position="21"/>
        <end position="93"/>
    </location>
</feature>
<dbReference type="AlphaFoldDB" id="A0A381X0R5"/>
<accession>A0A381X0R5</accession>
<dbReference type="EMBL" id="UINC01013354">
    <property type="protein sequence ID" value="SVA57757.1"/>
    <property type="molecule type" value="Genomic_DNA"/>
</dbReference>
<protein>
    <recommendedName>
        <fullName evidence="1">ABC transporter domain-containing protein</fullName>
    </recommendedName>
</protein>
<proteinExistence type="predicted"/>
<dbReference type="InterPro" id="IPR027417">
    <property type="entry name" value="P-loop_NTPase"/>
</dbReference>
<dbReference type="SUPFAM" id="SSF52540">
    <property type="entry name" value="P-loop containing nucleoside triphosphate hydrolases"/>
    <property type="match status" value="1"/>
</dbReference>
<organism evidence="2">
    <name type="scientific">marine metagenome</name>
    <dbReference type="NCBI Taxonomy" id="408172"/>
    <lineage>
        <taxon>unclassified sequences</taxon>
        <taxon>metagenomes</taxon>
        <taxon>ecological metagenomes</taxon>
    </lineage>
</organism>
<dbReference type="PANTHER" id="PTHR43875">
    <property type="entry name" value="MALTODEXTRIN IMPORT ATP-BINDING PROTEIN MSMX"/>
    <property type="match status" value="1"/>
</dbReference>
<sequence length="96" mass="10506">MAEIILKNLTKIYSGDVLAVEDINLKINDGEFIVFLGPSGCGKSTTLRMIAGLETISEGEILIDNKIVNDIDSAQRDLAIVFQNYALYPHMSTMGN</sequence>
<evidence type="ECO:0000259" key="1">
    <source>
        <dbReference type="Pfam" id="PF00005"/>
    </source>
</evidence>
<dbReference type="InterPro" id="IPR003439">
    <property type="entry name" value="ABC_transporter-like_ATP-bd"/>
</dbReference>
<dbReference type="GO" id="GO:0055052">
    <property type="term" value="C:ATP-binding cassette (ABC) transporter complex, substrate-binding subunit-containing"/>
    <property type="evidence" value="ECO:0007669"/>
    <property type="project" value="TreeGrafter"/>
</dbReference>
<dbReference type="InterPro" id="IPR047641">
    <property type="entry name" value="ABC_transpr_MalK/UgpC-like"/>
</dbReference>
<feature type="non-terminal residue" evidence="2">
    <location>
        <position position="96"/>
    </location>
</feature>
<dbReference type="GO" id="GO:0016887">
    <property type="term" value="F:ATP hydrolysis activity"/>
    <property type="evidence" value="ECO:0007669"/>
    <property type="project" value="InterPro"/>
</dbReference>
<dbReference type="Pfam" id="PF00005">
    <property type="entry name" value="ABC_tran"/>
    <property type="match status" value="1"/>
</dbReference>
<dbReference type="GO" id="GO:0005524">
    <property type="term" value="F:ATP binding"/>
    <property type="evidence" value="ECO:0007669"/>
    <property type="project" value="InterPro"/>
</dbReference>
<name>A0A381X0R5_9ZZZZ</name>